<sequence>MTDLQNHLIYVVDNNDRDCGMLKEIMDDYRMSCRLRFFGNGAELFIQLTHRLDGRLPDMILMDLDMPIMNGFDTLRLLKAIEEYRRVPVVVRTTLNEDEVINRCYDLGCQAYVVKTVYSKHLVNVMQLCLN</sequence>
<evidence type="ECO:0000259" key="2">
    <source>
        <dbReference type="PROSITE" id="PS50110"/>
    </source>
</evidence>
<protein>
    <submittedName>
        <fullName evidence="3">Response regulator</fullName>
    </submittedName>
</protein>
<keyword evidence="4" id="KW-1185">Reference proteome</keyword>
<dbReference type="PANTHER" id="PTHR44520">
    <property type="entry name" value="RESPONSE REGULATOR RCP1-RELATED"/>
    <property type="match status" value="1"/>
</dbReference>
<dbReference type="KEGG" id="stae:HNV11_08580"/>
<dbReference type="PANTHER" id="PTHR44520:SF2">
    <property type="entry name" value="RESPONSE REGULATOR RCP1"/>
    <property type="match status" value="1"/>
</dbReference>
<dbReference type="InterPro" id="IPR052893">
    <property type="entry name" value="TCS_response_regulator"/>
</dbReference>
<dbReference type="RefSeq" id="WP_171739273.1">
    <property type="nucleotide sequence ID" value="NZ_CP053435.1"/>
</dbReference>
<organism evidence="3 4">
    <name type="scientific">Spirosoma taeanense</name>
    <dbReference type="NCBI Taxonomy" id="2735870"/>
    <lineage>
        <taxon>Bacteria</taxon>
        <taxon>Pseudomonadati</taxon>
        <taxon>Bacteroidota</taxon>
        <taxon>Cytophagia</taxon>
        <taxon>Cytophagales</taxon>
        <taxon>Cytophagaceae</taxon>
        <taxon>Spirosoma</taxon>
    </lineage>
</organism>
<dbReference type="Gene3D" id="3.40.50.2300">
    <property type="match status" value="1"/>
</dbReference>
<name>A0A6M5Y6E7_9BACT</name>
<accession>A0A6M5Y6E7</accession>
<evidence type="ECO:0000313" key="4">
    <source>
        <dbReference type="Proteomes" id="UP000502756"/>
    </source>
</evidence>
<dbReference type="Pfam" id="PF00072">
    <property type="entry name" value="Response_reg"/>
    <property type="match status" value="1"/>
</dbReference>
<dbReference type="SMART" id="SM00448">
    <property type="entry name" value="REC"/>
    <property type="match status" value="1"/>
</dbReference>
<gene>
    <name evidence="3" type="ORF">HNV11_08580</name>
</gene>
<proteinExistence type="predicted"/>
<reference evidence="3 4" key="1">
    <citation type="submission" date="2020-05" db="EMBL/GenBank/DDBJ databases">
        <title>Genome sequencing of Spirosoma sp. TS118.</title>
        <authorList>
            <person name="Lee J.-H."/>
            <person name="Jeong S."/>
            <person name="Zhao L."/>
            <person name="Jung J.-H."/>
            <person name="Kim M.-K."/>
            <person name="Lim S."/>
        </authorList>
    </citation>
    <scope>NUCLEOTIDE SEQUENCE [LARGE SCALE GENOMIC DNA]</scope>
    <source>
        <strain evidence="3 4">TS118</strain>
    </source>
</reference>
<dbReference type="AlphaFoldDB" id="A0A6M5Y6E7"/>
<dbReference type="PROSITE" id="PS50110">
    <property type="entry name" value="RESPONSE_REGULATORY"/>
    <property type="match status" value="1"/>
</dbReference>
<feature type="domain" description="Response regulatory" evidence="2">
    <location>
        <begin position="8"/>
        <end position="130"/>
    </location>
</feature>
<keyword evidence="1" id="KW-0597">Phosphoprotein</keyword>
<feature type="modified residue" description="4-aspartylphosphate" evidence="1">
    <location>
        <position position="63"/>
    </location>
</feature>
<evidence type="ECO:0000256" key="1">
    <source>
        <dbReference type="PROSITE-ProRule" id="PRU00169"/>
    </source>
</evidence>
<dbReference type="Proteomes" id="UP000502756">
    <property type="component" value="Chromosome"/>
</dbReference>
<dbReference type="GO" id="GO:0000160">
    <property type="term" value="P:phosphorelay signal transduction system"/>
    <property type="evidence" value="ECO:0007669"/>
    <property type="project" value="InterPro"/>
</dbReference>
<dbReference type="InterPro" id="IPR011006">
    <property type="entry name" value="CheY-like_superfamily"/>
</dbReference>
<evidence type="ECO:0000313" key="3">
    <source>
        <dbReference type="EMBL" id="QJW89435.1"/>
    </source>
</evidence>
<dbReference type="EMBL" id="CP053435">
    <property type="protein sequence ID" value="QJW89435.1"/>
    <property type="molecule type" value="Genomic_DNA"/>
</dbReference>
<dbReference type="SUPFAM" id="SSF52172">
    <property type="entry name" value="CheY-like"/>
    <property type="match status" value="1"/>
</dbReference>
<dbReference type="InterPro" id="IPR001789">
    <property type="entry name" value="Sig_transdc_resp-reg_receiver"/>
</dbReference>